<dbReference type="PANTHER" id="PTHR11934">
    <property type="entry name" value="RIBOSE-5-PHOSPHATE ISOMERASE"/>
    <property type="match status" value="1"/>
</dbReference>
<dbReference type="GO" id="GO:0005829">
    <property type="term" value="C:cytosol"/>
    <property type="evidence" value="ECO:0007669"/>
    <property type="project" value="TreeGrafter"/>
</dbReference>
<dbReference type="Pfam" id="PF06026">
    <property type="entry name" value="Rib_5-P_isom_A"/>
    <property type="match status" value="1"/>
</dbReference>
<dbReference type="Gene3D" id="3.30.70.260">
    <property type="match status" value="1"/>
</dbReference>
<proteinExistence type="predicted"/>
<keyword evidence="1 3" id="KW-0413">Isomerase</keyword>
<organism evidence="3 4">
    <name type="scientific">Actinoplanes awajinensis subsp. mycoplanecinus</name>
    <dbReference type="NCBI Taxonomy" id="135947"/>
    <lineage>
        <taxon>Bacteria</taxon>
        <taxon>Bacillati</taxon>
        <taxon>Actinomycetota</taxon>
        <taxon>Actinomycetes</taxon>
        <taxon>Micromonosporales</taxon>
        <taxon>Micromonosporaceae</taxon>
        <taxon>Actinoplanes</taxon>
    </lineage>
</organism>
<dbReference type="NCBIfam" id="TIGR00021">
    <property type="entry name" value="rpiA"/>
    <property type="match status" value="1"/>
</dbReference>
<dbReference type="EMBL" id="LLZH01000323">
    <property type="protein sequence ID" value="KUL24183.1"/>
    <property type="molecule type" value="Genomic_DNA"/>
</dbReference>
<dbReference type="SUPFAM" id="SSF75445">
    <property type="entry name" value="D-ribose-5-phosphate isomerase (RpiA), lid domain"/>
    <property type="match status" value="1"/>
</dbReference>
<reference evidence="3 4" key="1">
    <citation type="submission" date="2015-10" db="EMBL/GenBank/DDBJ databases">
        <authorList>
            <person name="Gilbert D.G."/>
        </authorList>
    </citation>
    <scope>NUCLEOTIDE SEQUENCE [LARGE SCALE GENOMIC DNA]</scope>
    <source>
        <strain evidence="3 4">NRRL B-16712</strain>
    </source>
</reference>
<dbReference type="GO" id="GO:0004751">
    <property type="term" value="F:ribose-5-phosphate isomerase activity"/>
    <property type="evidence" value="ECO:0007669"/>
    <property type="project" value="UniProtKB-UniRule"/>
</dbReference>
<protein>
    <recommendedName>
        <fullName evidence="2">Ribose 5-phosphate isomerase A</fullName>
        <ecNumber evidence="2">5.3.1.6</ecNumber>
    </recommendedName>
</protein>
<accession>A0A101JCC8</accession>
<dbReference type="Proteomes" id="UP000053244">
    <property type="component" value="Unassembled WGS sequence"/>
</dbReference>
<evidence type="ECO:0000256" key="2">
    <source>
        <dbReference type="NCBIfam" id="TIGR00021"/>
    </source>
</evidence>
<evidence type="ECO:0000256" key="1">
    <source>
        <dbReference type="ARBA" id="ARBA00023235"/>
    </source>
</evidence>
<dbReference type="GO" id="GO:0006014">
    <property type="term" value="P:D-ribose metabolic process"/>
    <property type="evidence" value="ECO:0007669"/>
    <property type="project" value="TreeGrafter"/>
</dbReference>
<dbReference type="AlphaFoldDB" id="A0A101JCC8"/>
<sequence length="233" mass="25082">MQWKNRPNGLTWSGVIKNEEAKREAAAQLAAELQDGQTVGIGSGSTSFLTLQALATRAEKEGLSFTAIPTSIEVANACSALGLRITTLNDARPDWCFDGADEVDDHKRLIKGRGGALYQEKLMMSAAPKAFIVVDQSKIVDRLGQNFAAPVEIDPAALSLTFEKLEGFPGLEEVTLRAAGGKDGPVITERGNLTLDLRFSEIGEDAHTRLKQMPGVVETGLFFGYDFELILAG</sequence>
<dbReference type="SMART" id="SM01134">
    <property type="entry name" value="DeoRC"/>
    <property type="match status" value="1"/>
</dbReference>
<dbReference type="OrthoDB" id="5870696at2"/>
<evidence type="ECO:0000313" key="4">
    <source>
        <dbReference type="Proteomes" id="UP000053244"/>
    </source>
</evidence>
<dbReference type="RefSeq" id="WP_067705414.1">
    <property type="nucleotide sequence ID" value="NZ_LLZH01000323.1"/>
</dbReference>
<dbReference type="GO" id="GO:0009052">
    <property type="term" value="P:pentose-phosphate shunt, non-oxidative branch"/>
    <property type="evidence" value="ECO:0007669"/>
    <property type="project" value="InterPro"/>
</dbReference>
<dbReference type="InterPro" id="IPR004788">
    <property type="entry name" value="Ribose5P_isomerase_type_A"/>
</dbReference>
<dbReference type="InterPro" id="IPR037171">
    <property type="entry name" value="NagB/RpiA_transferase-like"/>
</dbReference>
<dbReference type="CDD" id="cd01398">
    <property type="entry name" value="RPI_A"/>
    <property type="match status" value="1"/>
</dbReference>
<dbReference type="EC" id="5.3.1.6" evidence="2"/>
<comment type="caution">
    <text evidence="3">The sequence shown here is derived from an EMBL/GenBank/DDBJ whole genome shotgun (WGS) entry which is preliminary data.</text>
</comment>
<keyword evidence="4" id="KW-1185">Reference proteome</keyword>
<dbReference type="Gene3D" id="3.40.50.1360">
    <property type="match status" value="1"/>
</dbReference>
<evidence type="ECO:0000313" key="3">
    <source>
        <dbReference type="EMBL" id="KUL24183.1"/>
    </source>
</evidence>
<dbReference type="PANTHER" id="PTHR11934:SF0">
    <property type="entry name" value="RIBOSE-5-PHOSPHATE ISOMERASE"/>
    <property type="match status" value="1"/>
</dbReference>
<gene>
    <name evidence="3" type="ORF">ADL15_44075</name>
</gene>
<dbReference type="SUPFAM" id="SSF100950">
    <property type="entry name" value="NagB/RpiA/CoA transferase-like"/>
    <property type="match status" value="1"/>
</dbReference>
<name>A0A101JCC8_9ACTN</name>